<gene>
    <name evidence="2" type="ORF">MNBD_PLANCTO02-2897</name>
</gene>
<proteinExistence type="predicted"/>
<dbReference type="AlphaFoldDB" id="A0A3B1D6T5"/>
<keyword evidence="1" id="KW-0472">Membrane</keyword>
<organism evidence="2">
    <name type="scientific">hydrothermal vent metagenome</name>
    <dbReference type="NCBI Taxonomy" id="652676"/>
    <lineage>
        <taxon>unclassified sequences</taxon>
        <taxon>metagenomes</taxon>
        <taxon>ecological metagenomes</taxon>
    </lineage>
</organism>
<keyword evidence="1" id="KW-1133">Transmembrane helix</keyword>
<protein>
    <recommendedName>
        <fullName evidence="3">FxsA protein</fullName>
    </recommendedName>
</protein>
<dbReference type="PANTHER" id="PTHR35335:SF1">
    <property type="entry name" value="UPF0716 PROTEIN FXSA"/>
    <property type="match status" value="1"/>
</dbReference>
<dbReference type="PANTHER" id="PTHR35335">
    <property type="entry name" value="UPF0716 PROTEIN FXSA"/>
    <property type="match status" value="1"/>
</dbReference>
<evidence type="ECO:0000256" key="1">
    <source>
        <dbReference type="SAM" id="Phobius"/>
    </source>
</evidence>
<dbReference type="InterPro" id="IPR007313">
    <property type="entry name" value="FxsA"/>
</dbReference>
<sequence length="173" mass="19709">MPVFLFLLFLFIVIPLVELTLLLSLSSYLGWWWQTLFIVVLTGMVGAALAKRQGWQTWMRLKQNLSSHEMPTDALLDGMMILIAGAFLITPGILTDCTGFLLLFPPFRKLIKQPLVFWLTATFFSRFQSKNSFSQSNFSGFSGVDSDFDKTTEPIPKEQDNIIDVPFTRKTDD</sequence>
<accession>A0A3B1D6T5</accession>
<name>A0A3B1D6T5_9ZZZZ</name>
<keyword evidence="1" id="KW-0812">Transmembrane</keyword>
<dbReference type="Pfam" id="PF04186">
    <property type="entry name" value="FxsA"/>
    <property type="match status" value="1"/>
</dbReference>
<dbReference type="EMBL" id="UOGL01000228">
    <property type="protein sequence ID" value="VAX38596.1"/>
    <property type="molecule type" value="Genomic_DNA"/>
</dbReference>
<feature type="transmembrane region" description="Helical" evidence="1">
    <location>
        <begin position="80"/>
        <end position="104"/>
    </location>
</feature>
<reference evidence="2" key="1">
    <citation type="submission" date="2018-06" db="EMBL/GenBank/DDBJ databases">
        <authorList>
            <person name="Zhirakovskaya E."/>
        </authorList>
    </citation>
    <scope>NUCLEOTIDE SEQUENCE</scope>
</reference>
<feature type="transmembrane region" description="Helical" evidence="1">
    <location>
        <begin position="29"/>
        <end position="50"/>
    </location>
</feature>
<evidence type="ECO:0000313" key="2">
    <source>
        <dbReference type="EMBL" id="VAX38596.1"/>
    </source>
</evidence>
<dbReference type="NCBIfam" id="NF008528">
    <property type="entry name" value="PRK11463.1-2"/>
    <property type="match status" value="1"/>
</dbReference>
<evidence type="ECO:0008006" key="3">
    <source>
        <dbReference type="Google" id="ProtNLM"/>
    </source>
</evidence>
<dbReference type="GO" id="GO:0016020">
    <property type="term" value="C:membrane"/>
    <property type="evidence" value="ECO:0007669"/>
    <property type="project" value="InterPro"/>
</dbReference>